<geneLocation type="plasmid" evidence="1">
    <name>pTi_CFBP2692</name>
</geneLocation>
<protein>
    <submittedName>
        <fullName evidence="1">Uncharacterized protein</fullName>
    </submittedName>
</protein>
<dbReference type="AlphaFoldDB" id="A0A2Z2PE26"/>
<sequence length="102" mass="12024">MNRSIDRQAELRRMEEACRQTRHQLDMIDRQIIRRMTALIPSLGRRKHGYRRGRPLEPDAFLTRYRSNLAAITAQRQPEIDALTRKLMRQQSAIAALQETIP</sequence>
<evidence type="ECO:0000313" key="1">
    <source>
        <dbReference type="EMBL" id="ASK41063.1"/>
    </source>
</evidence>
<name>A0A2Z2PE26_RHIRH</name>
<proteinExistence type="predicted"/>
<accession>A0A2Z2PE26</accession>
<dbReference type="EMBL" id="KY000027">
    <property type="protein sequence ID" value="ASK41063.1"/>
    <property type="molecule type" value="Genomic_DNA"/>
</dbReference>
<keyword evidence="1" id="KW-0614">Plasmid</keyword>
<organism evidence="1">
    <name type="scientific">Rhizobium rhizogenes</name>
    <name type="common">Agrobacterium rhizogenes</name>
    <dbReference type="NCBI Taxonomy" id="359"/>
    <lineage>
        <taxon>Bacteria</taxon>
        <taxon>Pseudomonadati</taxon>
        <taxon>Pseudomonadota</taxon>
        <taxon>Alphaproteobacteria</taxon>
        <taxon>Hyphomicrobiales</taxon>
        <taxon>Rhizobiaceae</taxon>
        <taxon>Rhizobium/Agrobacterium group</taxon>
        <taxon>Rhizobium</taxon>
    </lineage>
</organism>
<reference evidence="1" key="1">
    <citation type="submission" date="2016-10" db="EMBL/GenBank/DDBJ databases">
        <title>Agrobacterium Ti plasmids: Classification based on T-DNA and Vir regions organization.</title>
        <authorList>
            <person name="Nabi N."/>
            <person name="Vial L."/>
            <person name="Ben Hafsa A."/>
            <person name="Chapulliot D."/>
            <person name="Berard A."/>
            <person name="Chauveau A."/>
            <person name="Le Paslier M.-C."/>
            <person name="Harzallah Skhiri F."/>
            <person name="Brunel D."/>
            <person name="Nesme X."/>
            <person name="Chaouachi M."/>
        </authorList>
    </citation>
    <scope>NUCLEOTIDE SEQUENCE</scope>
    <source>
        <strain evidence="1">CFBP2692</strain>
        <plasmid evidence="1">pTi_CFBP2692</plasmid>
    </source>
</reference>
<dbReference type="RefSeq" id="WP_172690641.1">
    <property type="nucleotide sequence ID" value="NZ_JAAMEK010000057.1"/>
</dbReference>